<evidence type="ECO:0000313" key="2">
    <source>
        <dbReference type="EMBL" id="CEP09140.1"/>
    </source>
</evidence>
<feature type="domain" description="Helitron helicase-like" evidence="1">
    <location>
        <begin position="1"/>
        <end position="94"/>
    </location>
</feature>
<organism evidence="2 3">
    <name type="scientific">Parasitella parasitica</name>
    <dbReference type="NCBI Taxonomy" id="35722"/>
    <lineage>
        <taxon>Eukaryota</taxon>
        <taxon>Fungi</taxon>
        <taxon>Fungi incertae sedis</taxon>
        <taxon>Mucoromycota</taxon>
        <taxon>Mucoromycotina</taxon>
        <taxon>Mucoromycetes</taxon>
        <taxon>Mucorales</taxon>
        <taxon>Mucorineae</taxon>
        <taxon>Mucoraceae</taxon>
        <taxon>Parasitella</taxon>
    </lineage>
</organism>
<name>A0A0B7N0U6_9FUNG</name>
<reference evidence="2 3" key="1">
    <citation type="submission" date="2014-09" db="EMBL/GenBank/DDBJ databases">
        <authorList>
            <person name="Ellenberger Sabrina"/>
        </authorList>
    </citation>
    <scope>NUCLEOTIDE SEQUENCE [LARGE SCALE GENOMIC DNA]</scope>
    <source>
        <strain evidence="2 3">CBS 412.66</strain>
    </source>
</reference>
<dbReference type="EMBL" id="LN721194">
    <property type="protein sequence ID" value="CEP09140.1"/>
    <property type="molecule type" value="Genomic_DNA"/>
</dbReference>
<evidence type="ECO:0000313" key="3">
    <source>
        <dbReference type="Proteomes" id="UP000054107"/>
    </source>
</evidence>
<dbReference type="Proteomes" id="UP000054107">
    <property type="component" value="Unassembled WGS sequence"/>
</dbReference>
<dbReference type="AlphaFoldDB" id="A0A0B7N0U6"/>
<dbReference type="Pfam" id="PF14214">
    <property type="entry name" value="Helitron_like_N"/>
    <property type="match status" value="1"/>
</dbReference>
<dbReference type="InterPro" id="IPR025476">
    <property type="entry name" value="Helitron_helicase-like"/>
</dbReference>
<keyword evidence="3" id="KW-1185">Reference proteome</keyword>
<gene>
    <name evidence="2" type="primary">PARPA_02608.1 scaffold 5044</name>
</gene>
<dbReference type="OrthoDB" id="2287175at2759"/>
<feature type="non-terminal residue" evidence="2">
    <location>
        <position position="135"/>
    </location>
</feature>
<evidence type="ECO:0000259" key="1">
    <source>
        <dbReference type="Pfam" id="PF14214"/>
    </source>
</evidence>
<sequence length="135" mass="15494">MVQLYQDVMNSFRRFGKPNLFITFTCNSAWSEIADGLLVHQKPVDRPDLCARVFRQKLKELFDDIVKRFVRGKVAAYCCTREFQKRGLAHCHMLFILLDDADKPTSAADVDRIVSAEIPNPKTHPLAYETVTTTM</sequence>
<dbReference type="STRING" id="35722.A0A0B7N0U6"/>
<proteinExistence type="predicted"/>
<accession>A0A0B7N0U6</accession>
<protein>
    <recommendedName>
        <fullName evidence="1">Helitron helicase-like domain-containing protein</fullName>
    </recommendedName>
</protein>